<evidence type="ECO:0000313" key="2">
    <source>
        <dbReference type="EMBL" id="KKN78541.1"/>
    </source>
</evidence>
<accession>A0A0F9VYM9</accession>
<dbReference type="Pfam" id="PF14341">
    <property type="entry name" value="PilX_N"/>
    <property type="match status" value="1"/>
</dbReference>
<proteinExistence type="predicted"/>
<name>A0A0F9VYM9_9ZZZZ</name>
<comment type="caution">
    <text evidence="2">The sequence shown here is derived from an EMBL/GenBank/DDBJ whole genome shotgun (WGS) entry which is preliminary data.</text>
</comment>
<reference evidence="2" key="1">
    <citation type="journal article" date="2015" name="Nature">
        <title>Complex archaea that bridge the gap between prokaryotes and eukaryotes.</title>
        <authorList>
            <person name="Spang A."/>
            <person name="Saw J.H."/>
            <person name="Jorgensen S.L."/>
            <person name="Zaremba-Niedzwiedzka K."/>
            <person name="Martijn J."/>
            <person name="Lind A.E."/>
            <person name="van Eijk R."/>
            <person name="Schleper C."/>
            <person name="Guy L."/>
            <person name="Ettema T.J."/>
        </authorList>
    </citation>
    <scope>NUCLEOTIDE SEQUENCE</scope>
</reference>
<dbReference type="AlphaFoldDB" id="A0A0F9VYM9"/>
<protein>
    <recommendedName>
        <fullName evidence="1">Type 4 fimbrial biogenesis protein PilX N-terminal domain-containing protein</fullName>
    </recommendedName>
</protein>
<evidence type="ECO:0000259" key="1">
    <source>
        <dbReference type="Pfam" id="PF14341"/>
    </source>
</evidence>
<organism evidence="2">
    <name type="scientific">marine sediment metagenome</name>
    <dbReference type="NCBI Taxonomy" id="412755"/>
    <lineage>
        <taxon>unclassified sequences</taxon>
        <taxon>metagenomes</taxon>
        <taxon>ecological metagenomes</taxon>
    </lineage>
</organism>
<sequence>MSNRSERRQRGAALLVSLVFLLLMSLAAVAGVRSATSQERMVANLQQRNLGFQSAEAGLRWLEQQIRQNALRLPAKRCEQPICVAATGHALSVGWKALPAIAPEQLHNGNVQLWYRIERIGTSTIPRRVAVSSPSTLYRLSVLSLNGNSRTVLEATYAHTRL</sequence>
<dbReference type="EMBL" id="LAZR01000261">
    <property type="protein sequence ID" value="KKN78541.1"/>
    <property type="molecule type" value="Genomic_DNA"/>
</dbReference>
<dbReference type="InterPro" id="IPR025746">
    <property type="entry name" value="PilX_N_dom"/>
</dbReference>
<feature type="domain" description="Type 4 fimbrial biogenesis protein PilX N-terminal" evidence="1">
    <location>
        <begin position="10"/>
        <end position="60"/>
    </location>
</feature>
<gene>
    <name evidence="2" type="ORF">LCGC14_0349350</name>
</gene>